<keyword evidence="1" id="KW-0808">Transferase</keyword>
<dbReference type="PANTHER" id="PTHR12435">
    <property type="match status" value="1"/>
</dbReference>
<accession>A0ABX9DW79</accession>
<dbReference type="Pfam" id="PF13671">
    <property type="entry name" value="AAA_33"/>
    <property type="match status" value="1"/>
</dbReference>
<keyword evidence="1" id="KW-0418">Kinase</keyword>
<dbReference type="InterPro" id="IPR027417">
    <property type="entry name" value="P-loop_NTPase"/>
</dbReference>
<protein>
    <submittedName>
        <fullName evidence="1">Kinase</fullName>
    </submittedName>
</protein>
<dbReference type="EMBL" id="QLTT01000014">
    <property type="protein sequence ID" value="RAS59412.1"/>
    <property type="molecule type" value="Genomic_DNA"/>
</dbReference>
<dbReference type="RefSeq" id="WP_112231801.1">
    <property type="nucleotide sequence ID" value="NZ_QLTT01000014.1"/>
</dbReference>
<dbReference type="Proteomes" id="UP000248714">
    <property type="component" value="Unassembled WGS sequence"/>
</dbReference>
<sequence length="279" mass="30412">MTNTTVIDLPTPALVVLIGVQGSGKSTLARRHFAPAEILSSDEFRTRLCNDPASRTNSRRARDLLLDMARARLDNAVTTVIDATNLRRQDRSELLDLARTHNVPAVAVLLDLPLQRCQARTTARLRIIGDDVLQTNAARMADTLTTVADEGFHAVHVVDAETLPTVQFRHELPDPAAQDRWVLVTDQAGQHVRLPADDVRRHPAVLALIAPTPFDHARAAAQLAFRGAEPAHDTVIRVDLPHCHPAMLIFDAGSDPGSGHWIASQRTPEPNIQTTVGSA</sequence>
<dbReference type="SUPFAM" id="SSF52540">
    <property type="entry name" value="P-loop containing nucleoside triphosphate hydrolases"/>
    <property type="match status" value="1"/>
</dbReference>
<keyword evidence="2" id="KW-1185">Reference proteome</keyword>
<evidence type="ECO:0000313" key="2">
    <source>
        <dbReference type="Proteomes" id="UP000248714"/>
    </source>
</evidence>
<comment type="caution">
    <text evidence="1">The sequence shown here is derived from an EMBL/GenBank/DDBJ whole genome shotgun (WGS) entry which is preliminary data.</text>
</comment>
<proteinExistence type="predicted"/>
<evidence type="ECO:0000313" key="1">
    <source>
        <dbReference type="EMBL" id="RAS59412.1"/>
    </source>
</evidence>
<reference evidence="1 2" key="1">
    <citation type="submission" date="2018-06" db="EMBL/GenBank/DDBJ databases">
        <title>Genomic Encyclopedia of Type Strains, Phase IV (KMG-IV): sequencing the most valuable type-strain genomes for metagenomic binning, comparative biology and taxonomic classification.</title>
        <authorList>
            <person name="Goeker M."/>
        </authorList>
    </citation>
    <scope>NUCLEOTIDE SEQUENCE [LARGE SCALE GENOMIC DNA]</scope>
    <source>
        <strain evidence="1 2">DSM 45479</strain>
    </source>
</reference>
<organism evidence="1 2">
    <name type="scientific">Lentzea atacamensis</name>
    <dbReference type="NCBI Taxonomy" id="531938"/>
    <lineage>
        <taxon>Bacteria</taxon>
        <taxon>Bacillati</taxon>
        <taxon>Actinomycetota</taxon>
        <taxon>Actinomycetes</taxon>
        <taxon>Pseudonocardiales</taxon>
        <taxon>Pseudonocardiaceae</taxon>
        <taxon>Lentzea</taxon>
    </lineage>
</organism>
<name>A0ABX9DW79_9PSEU</name>
<gene>
    <name evidence="1" type="ORF">C8D87_11424</name>
</gene>
<dbReference type="Gene3D" id="3.40.50.300">
    <property type="entry name" value="P-loop containing nucleotide triphosphate hydrolases"/>
    <property type="match status" value="1"/>
</dbReference>
<dbReference type="GO" id="GO:0016301">
    <property type="term" value="F:kinase activity"/>
    <property type="evidence" value="ECO:0007669"/>
    <property type="project" value="UniProtKB-KW"/>
</dbReference>